<dbReference type="InterPro" id="IPR054828">
    <property type="entry name" value="Vit_B12_bind_prot"/>
</dbReference>
<feature type="domain" description="Fe/B12 periplasmic-binding" evidence="3">
    <location>
        <begin position="47"/>
        <end position="296"/>
    </location>
</feature>
<dbReference type="NCBIfam" id="NF038402">
    <property type="entry name" value="TroA_like"/>
    <property type="match status" value="1"/>
</dbReference>
<dbReference type="PANTHER" id="PTHR30535">
    <property type="entry name" value="VITAMIN B12-BINDING PROTEIN"/>
    <property type="match status" value="1"/>
</dbReference>
<dbReference type="InterPro" id="IPR050902">
    <property type="entry name" value="ABC_Transporter_SBP"/>
</dbReference>
<evidence type="ECO:0000313" key="5">
    <source>
        <dbReference type="Proteomes" id="UP000242886"/>
    </source>
</evidence>
<feature type="signal peptide" evidence="2">
    <location>
        <begin position="1"/>
        <end position="27"/>
    </location>
</feature>
<organism evidence="4 5">
    <name type="scientific">Sterolibacterium denitrificans</name>
    <dbReference type="NCBI Taxonomy" id="157592"/>
    <lineage>
        <taxon>Bacteria</taxon>
        <taxon>Pseudomonadati</taxon>
        <taxon>Pseudomonadota</taxon>
        <taxon>Betaproteobacteria</taxon>
        <taxon>Nitrosomonadales</taxon>
        <taxon>Sterolibacteriaceae</taxon>
        <taxon>Sterolibacterium</taxon>
    </lineage>
</organism>
<feature type="chain" id="PRO_5031036055" evidence="2">
    <location>
        <begin position="28"/>
        <end position="300"/>
    </location>
</feature>
<keyword evidence="5" id="KW-1185">Reference proteome</keyword>
<protein>
    <submittedName>
        <fullName evidence="4">Periplasmic binding protein</fullName>
    </submittedName>
</protein>
<accession>A0A7Z7MTU8</accession>
<dbReference type="GO" id="GO:0071281">
    <property type="term" value="P:cellular response to iron ion"/>
    <property type="evidence" value="ECO:0007669"/>
    <property type="project" value="TreeGrafter"/>
</dbReference>
<evidence type="ECO:0000313" key="4">
    <source>
        <dbReference type="EMBL" id="SMB21070.1"/>
    </source>
</evidence>
<evidence type="ECO:0000256" key="2">
    <source>
        <dbReference type="SAM" id="SignalP"/>
    </source>
</evidence>
<evidence type="ECO:0000259" key="3">
    <source>
        <dbReference type="PROSITE" id="PS50983"/>
    </source>
</evidence>
<dbReference type="PANTHER" id="PTHR30535:SF34">
    <property type="entry name" value="MOLYBDATE-BINDING PROTEIN MOLA"/>
    <property type="match status" value="1"/>
</dbReference>
<dbReference type="Proteomes" id="UP000242886">
    <property type="component" value="Chromosome SDENCHOL"/>
</dbReference>
<dbReference type="CDD" id="cd01144">
    <property type="entry name" value="BtuF"/>
    <property type="match status" value="1"/>
</dbReference>
<keyword evidence="1 2" id="KW-0732">Signal</keyword>
<gene>
    <name evidence="4" type="ORF">SDENCHOL_10084</name>
</gene>
<evidence type="ECO:0000256" key="1">
    <source>
        <dbReference type="ARBA" id="ARBA00022729"/>
    </source>
</evidence>
<sequence length="300" mass="32642">MRTLYLLLLLTLAGLSASNASSASAQAEIVVTDDRGDTLRLAAPARRIISLAPHVTETLFAAGAGKQVVGVVEYSNFPPAARKVTGIGSYIQPDLEAIAALKPDLAIGWISGNSLAHVRQLRALGIPVFMVDAQRIDDVAKDLERYGRLAGTLVEAQAAADHFRQRMGELRARYAALPPVRAFYQIWKQPLMTVGGDQLISEVMQSCGGVNVFAALRTLAPTISVETVIAADPEAIIASGMEAVRPDWLNDWRRWPSLTAVRRDNLFFIPPDLIQRATPRLVAGTEQLCQQLEIARSRRP</sequence>
<dbReference type="EMBL" id="LT837803">
    <property type="protein sequence ID" value="SMB21070.1"/>
    <property type="molecule type" value="Genomic_DNA"/>
</dbReference>
<dbReference type="InterPro" id="IPR002491">
    <property type="entry name" value="ABC_transptr_periplasmic_BD"/>
</dbReference>
<name>A0A7Z7MTU8_9PROT</name>
<dbReference type="Gene3D" id="3.40.50.1980">
    <property type="entry name" value="Nitrogenase molybdenum iron protein domain"/>
    <property type="match status" value="2"/>
</dbReference>
<dbReference type="PROSITE" id="PS50983">
    <property type="entry name" value="FE_B12_PBP"/>
    <property type="match status" value="1"/>
</dbReference>
<dbReference type="RefSeq" id="WP_154715664.1">
    <property type="nucleotide sequence ID" value="NZ_LT837803.1"/>
</dbReference>
<dbReference type="SUPFAM" id="SSF53807">
    <property type="entry name" value="Helical backbone' metal receptor"/>
    <property type="match status" value="1"/>
</dbReference>
<proteinExistence type="predicted"/>
<dbReference type="AlphaFoldDB" id="A0A7Z7MTU8"/>
<reference evidence="4" key="1">
    <citation type="submission" date="2017-03" db="EMBL/GenBank/DDBJ databases">
        <authorList>
            <consortium name="AG Boll"/>
        </authorList>
    </citation>
    <scope>NUCLEOTIDE SEQUENCE [LARGE SCALE GENOMIC DNA]</scope>
    <source>
        <strain evidence="4">Chol</strain>
    </source>
</reference>
<dbReference type="Pfam" id="PF01497">
    <property type="entry name" value="Peripla_BP_2"/>
    <property type="match status" value="1"/>
</dbReference>